<dbReference type="OrthoDB" id="767308at2759"/>
<organism evidence="3 4">
    <name type="scientific">Dioscorea zingiberensis</name>
    <dbReference type="NCBI Taxonomy" id="325984"/>
    <lineage>
        <taxon>Eukaryota</taxon>
        <taxon>Viridiplantae</taxon>
        <taxon>Streptophyta</taxon>
        <taxon>Embryophyta</taxon>
        <taxon>Tracheophyta</taxon>
        <taxon>Spermatophyta</taxon>
        <taxon>Magnoliopsida</taxon>
        <taxon>Liliopsida</taxon>
        <taxon>Dioscoreales</taxon>
        <taxon>Dioscoreaceae</taxon>
        <taxon>Dioscorea</taxon>
    </lineage>
</organism>
<dbReference type="AlphaFoldDB" id="A0A9D5HP75"/>
<keyword evidence="4" id="KW-1185">Reference proteome</keyword>
<feature type="domain" description="Plastocyanin-like" evidence="2">
    <location>
        <begin position="5"/>
        <end position="49"/>
    </location>
</feature>
<dbReference type="EMBL" id="JAGGNH010000002">
    <property type="protein sequence ID" value="KAJ0983671.1"/>
    <property type="molecule type" value="Genomic_DNA"/>
</dbReference>
<name>A0A9D5HP75_9LILI</name>
<reference evidence="3" key="1">
    <citation type="submission" date="2021-03" db="EMBL/GenBank/DDBJ databases">
        <authorList>
            <person name="Li Z."/>
            <person name="Yang C."/>
        </authorList>
    </citation>
    <scope>NUCLEOTIDE SEQUENCE</scope>
    <source>
        <strain evidence="3">Dzin_1.0</strain>
        <tissue evidence="3">Leaf</tissue>
    </source>
</reference>
<protein>
    <recommendedName>
        <fullName evidence="2">Plastocyanin-like domain-containing protein</fullName>
    </recommendedName>
</protein>
<comment type="caution">
    <text evidence="3">The sequence shown here is derived from an EMBL/GenBank/DDBJ whole genome shotgun (WGS) entry which is preliminary data.</text>
</comment>
<accession>A0A9D5HP75</accession>
<evidence type="ECO:0000313" key="3">
    <source>
        <dbReference type="EMBL" id="KAJ0983671.1"/>
    </source>
</evidence>
<comment type="similarity">
    <text evidence="1">Belongs to the multicopper oxidase family.</text>
</comment>
<evidence type="ECO:0000259" key="2">
    <source>
        <dbReference type="Pfam" id="PF07731"/>
    </source>
</evidence>
<dbReference type="InterPro" id="IPR008972">
    <property type="entry name" value="Cupredoxin"/>
</dbReference>
<reference evidence="3" key="2">
    <citation type="journal article" date="2022" name="Hortic Res">
        <title>The genome of Dioscorea zingiberensis sheds light on the biosynthesis, origin and evolution of the medicinally important diosgenin saponins.</title>
        <authorList>
            <person name="Li Y."/>
            <person name="Tan C."/>
            <person name="Li Z."/>
            <person name="Guo J."/>
            <person name="Li S."/>
            <person name="Chen X."/>
            <person name="Wang C."/>
            <person name="Dai X."/>
            <person name="Yang H."/>
            <person name="Song W."/>
            <person name="Hou L."/>
            <person name="Xu J."/>
            <person name="Tong Z."/>
            <person name="Xu A."/>
            <person name="Yuan X."/>
            <person name="Wang W."/>
            <person name="Yang Q."/>
            <person name="Chen L."/>
            <person name="Sun Z."/>
            <person name="Wang K."/>
            <person name="Pan B."/>
            <person name="Chen J."/>
            <person name="Bao Y."/>
            <person name="Liu F."/>
            <person name="Qi X."/>
            <person name="Gang D.R."/>
            <person name="Wen J."/>
            <person name="Li J."/>
        </authorList>
    </citation>
    <scope>NUCLEOTIDE SEQUENCE</scope>
    <source>
        <strain evidence="3">Dzin_1.0</strain>
    </source>
</reference>
<sequence length="136" mass="15041">MHVPVPVFPGAWTAILVSLDNVAVWNLRTENLDTWYLGQEVYIKVVNPENTNKTELSLPVNALYCGRLKKYQKEQTPDYKTKSSSSVISANDKLLGFMLLLPLSDCAVGLLFALQPILGGSSGLFHGIMSMAKLRE</sequence>
<dbReference type="SUPFAM" id="SSF49503">
    <property type="entry name" value="Cupredoxins"/>
    <property type="match status" value="1"/>
</dbReference>
<dbReference type="Proteomes" id="UP001085076">
    <property type="component" value="Miscellaneous, Linkage group lg02"/>
</dbReference>
<dbReference type="Pfam" id="PF07731">
    <property type="entry name" value="Cu-oxidase_2"/>
    <property type="match status" value="1"/>
</dbReference>
<evidence type="ECO:0000313" key="4">
    <source>
        <dbReference type="Proteomes" id="UP001085076"/>
    </source>
</evidence>
<proteinExistence type="inferred from homology"/>
<dbReference type="GO" id="GO:0005507">
    <property type="term" value="F:copper ion binding"/>
    <property type="evidence" value="ECO:0007669"/>
    <property type="project" value="InterPro"/>
</dbReference>
<evidence type="ECO:0000256" key="1">
    <source>
        <dbReference type="ARBA" id="ARBA00010609"/>
    </source>
</evidence>
<dbReference type="GO" id="GO:0016491">
    <property type="term" value="F:oxidoreductase activity"/>
    <property type="evidence" value="ECO:0007669"/>
    <property type="project" value="InterPro"/>
</dbReference>
<dbReference type="InterPro" id="IPR011706">
    <property type="entry name" value="Cu-oxidase_C"/>
</dbReference>
<gene>
    <name evidence="3" type="ORF">J5N97_011926</name>
</gene>